<evidence type="ECO:0000313" key="4">
    <source>
        <dbReference type="Proteomes" id="UP000335636"/>
    </source>
</evidence>
<keyword evidence="4" id="KW-1185">Reference proteome</keyword>
<protein>
    <submittedName>
        <fullName evidence="3">Uncharacterized protein</fullName>
    </submittedName>
</protein>
<dbReference type="EMBL" id="WJEC01006517">
    <property type="protein sequence ID" value="KAF7472462.1"/>
    <property type="molecule type" value="Genomic_DNA"/>
</dbReference>
<feature type="compositionally biased region" description="Basic and acidic residues" evidence="1">
    <location>
        <begin position="1"/>
        <end position="10"/>
    </location>
</feature>
<evidence type="ECO:0000256" key="1">
    <source>
        <dbReference type="SAM" id="MobiDB-lite"/>
    </source>
</evidence>
<organism evidence="3 4">
    <name type="scientific">Marmota monax</name>
    <name type="common">Woodchuck</name>
    <dbReference type="NCBI Taxonomy" id="9995"/>
    <lineage>
        <taxon>Eukaryota</taxon>
        <taxon>Metazoa</taxon>
        <taxon>Chordata</taxon>
        <taxon>Craniata</taxon>
        <taxon>Vertebrata</taxon>
        <taxon>Euteleostomi</taxon>
        <taxon>Mammalia</taxon>
        <taxon>Eutheria</taxon>
        <taxon>Euarchontoglires</taxon>
        <taxon>Glires</taxon>
        <taxon>Rodentia</taxon>
        <taxon>Sciuromorpha</taxon>
        <taxon>Sciuridae</taxon>
        <taxon>Xerinae</taxon>
        <taxon>Marmotini</taxon>
        <taxon>Marmota</taxon>
    </lineage>
</organism>
<feature type="compositionally biased region" description="Polar residues" evidence="1">
    <location>
        <begin position="14"/>
        <end position="25"/>
    </location>
</feature>
<reference evidence="3 4" key="1">
    <citation type="submission" date="2019-04" db="EMBL/GenBank/DDBJ databases">
        <authorList>
            <person name="Alioto T."/>
            <person name="Alioto T."/>
        </authorList>
    </citation>
    <scope>NUCLEOTIDE SEQUENCE [LARGE SCALE GENOMIC DNA]</scope>
</reference>
<dbReference type="Proteomes" id="UP000662637">
    <property type="component" value="Unassembled WGS sequence"/>
</dbReference>
<dbReference type="EMBL" id="CABDUW010000138">
    <property type="protein sequence ID" value="VTJ60088.1"/>
    <property type="molecule type" value="Genomic_DNA"/>
</dbReference>
<feature type="region of interest" description="Disordered" evidence="1">
    <location>
        <begin position="1"/>
        <end position="34"/>
    </location>
</feature>
<dbReference type="AlphaFoldDB" id="A0A5E4ARW9"/>
<evidence type="ECO:0000313" key="3">
    <source>
        <dbReference type="EMBL" id="VTJ60088.1"/>
    </source>
</evidence>
<dbReference type="Proteomes" id="UP000335636">
    <property type="component" value="Unassembled WGS sequence"/>
</dbReference>
<gene>
    <name evidence="2" type="ORF">GHT09_016567</name>
    <name evidence="3" type="ORF">MONAX_5E035306</name>
</gene>
<evidence type="ECO:0000313" key="2">
    <source>
        <dbReference type="EMBL" id="KAF7472462.1"/>
    </source>
</evidence>
<name>A0A5E4ARW9_MARMO</name>
<reference evidence="2" key="2">
    <citation type="submission" date="2020-08" db="EMBL/GenBank/DDBJ databases">
        <authorList>
            <person name="Shumante A."/>
            <person name="Zimin A.V."/>
            <person name="Puiu D."/>
            <person name="Salzberg S.L."/>
        </authorList>
    </citation>
    <scope>NUCLEOTIDE SEQUENCE</scope>
    <source>
        <strain evidence="2">WC2-LM</strain>
        <tissue evidence="2">Liver</tissue>
    </source>
</reference>
<accession>A0A5E4ARW9</accession>
<sequence length="118" mass="12727">MILKTWKDVRGNVGATSPEKSGSEQGRQRDRQDTHLGLGITFCTATCMQEPDEPTSPGKAAKLDSAKLCVMGSGLLKQSSSTADCFPDVALKPSGQKLKRTLQPWSASQEAQHNIPAW</sequence>
<proteinExistence type="predicted"/>